<protein>
    <recommendedName>
        <fullName evidence="4">Ubiquitin-like domain-containing protein</fullName>
    </recommendedName>
</protein>
<dbReference type="AlphaFoldDB" id="A0AAV8UIN4"/>
<feature type="transmembrane region" description="Helical" evidence="1">
    <location>
        <begin position="137"/>
        <end position="160"/>
    </location>
</feature>
<feature type="transmembrane region" description="Helical" evidence="1">
    <location>
        <begin position="167"/>
        <end position="187"/>
    </location>
</feature>
<sequence>MGTGGDLDDPPRKTEEEELEQLTGCIRDYCGVIDLKILGKREELLDAPEVGSALTPEVKATLMSKVDELEQRRFLLKIPHRVLHGFLDLIIVNVLRILYVILSFFLWIGSCFRPRSKSSDRSDAFDLDAFDGFYSELLTWGATAVSVASGIVVLLSLLAGNPSRSRVIVISFSATMGALTLLNRMYLRGKALETSFIKFSKALLIIQIGIFELRKAQLISQPLSQGQSHIINGYINSVEKCMKFAVAQIKHYSFLSPIHRVLFLGGRQVSDLDSLSNYNVRLGKSVQAMGFLRDRFMDAQILATIVPNSVVDRIRGDVAINNGN</sequence>
<evidence type="ECO:0000313" key="3">
    <source>
        <dbReference type="Proteomes" id="UP001157974"/>
    </source>
</evidence>
<evidence type="ECO:0008006" key="4">
    <source>
        <dbReference type="Google" id="ProtNLM"/>
    </source>
</evidence>
<dbReference type="EMBL" id="JAMWBK010000011">
    <property type="protein sequence ID" value="KAJ8901306.1"/>
    <property type="molecule type" value="Genomic_DNA"/>
</dbReference>
<keyword evidence="3" id="KW-1185">Reference proteome</keyword>
<proteinExistence type="predicted"/>
<gene>
    <name evidence="2" type="ORF">NDN08_007154</name>
</gene>
<keyword evidence="1" id="KW-0472">Membrane</keyword>
<evidence type="ECO:0000313" key="2">
    <source>
        <dbReference type="EMBL" id="KAJ8901306.1"/>
    </source>
</evidence>
<comment type="caution">
    <text evidence="2">The sequence shown here is derived from an EMBL/GenBank/DDBJ whole genome shotgun (WGS) entry which is preliminary data.</text>
</comment>
<feature type="transmembrane region" description="Helical" evidence="1">
    <location>
        <begin position="82"/>
        <end position="108"/>
    </location>
</feature>
<reference evidence="2 3" key="1">
    <citation type="journal article" date="2023" name="Nat. Commun.">
        <title>Origin of minicircular mitochondrial genomes in red algae.</title>
        <authorList>
            <person name="Lee Y."/>
            <person name="Cho C.H."/>
            <person name="Lee Y.M."/>
            <person name="Park S.I."/>
            <person name="Yang J.H."/>
            <person name="West J.A."/>
            <person name="Bhattacharya D."/>
            <person name="Yoon H.S."/>
        </authorList>
    </citation>
    <scope>NUCLEOTIDE SEQUENCE [LARGE SCALE GENOMIC DNA]</scope>
    <source>
        <strain evidence="2 3">CCMP1338</strain>
        <tissue evidence="2">Whole cell</tissue>
    </source>
</reference>
<accession>A0AAV8UIN4</accession>
<dbReference type="Proteomes" id="UP001157974">
    <property type="component" value="Unassembled WGS sequence"/>
</dbReference>
<keyword evidence="1" id="KW-1133">Transmembrane helix</keyword>
<name>A0AAV8UIN4_9RHOD</name>
<evidence type="ECO:0000256" key="1">
    <source>
        <dbReference type="SAM" id="Phobius"/>
    </source>
</evidence>
<keyword evidence="1" id="KW-0812">Transmembrane</keyword>
<organism evidence="2 3">
    <name type="scientific">Rhodosorus marinus</name>
    <dbReference type="NCBI Taxonomy" id="101924"/>
    <lineage>
        <taxon>Eukaryota</taxon>
        <taxon>Rhodophyta</taxon>
        <taxon>Stylonematophyceae</taxon>
        <taxon>Stylonematales</taxon>
        <taxon>Stylonemataceae</taxon>
        <taxon>Rhodosorus</taxon>
    </lineage>
</organism>